<comment type="caution">
    <text evidence="1">The sequence shown here is derived from an EMBL/GenBank/DDBJ whole genome shotgun (WGS) entry which is preliminary data.</text>
</comment>
<dbReference type="InterPro" id="IPR029052">
    <property type="entry name" value="Metallo-depent_PP-like"/>
</dbReference>
<protein>
    <submittedName>
        <fullName evidence="1">Uncharacterized protein</fullName>
    </submittedName>
</protein>
<evidence type="ECO:0000313" key="1">
    <source>
        <dbReference type="EMBL" id="MPM77791.1"/>
    </source>
</evidence>
<dbReference type="SUPFAM" id="SSF56300">
    <property type="entry name" value="Metallo-dependent phosphatases"/>
    <property type="match status" value="1"/>
</dbReference>
<sequence>MLYVTGDTHGDLERFYGPEMKKLKKGDTLFICGDFGFIWDGSTEEKKVLKKLSQQKFNICFIDGTHENFELLKTYPLGTYKGGIVRKISENIYHLQRGQIYNFEDKNIFVMGGGESPDIDWRFEKDTWSSEETPIRQELLDGAKRLQEHDFKVDFILTHEPPAKIKSLLLLQETETARITGLNTYFEELSQSCSFDKWFFGSMHIDKFISNNHIGVFNYVINMITGEIINSV</sequence>
<accession>A0A645CLE2</accession>
<dbReference type="AlphaFoldDB" id="A0A645CLE2"/>
<proteinExistence type="predicted"/>
<gene>
    <name evidence="1" type="ORF">SDC9_124799</name>
</gene>
<organism evidence="1">
    <name type="scientific">bioreactor metagenome</name>
    <dbReference type="NCBI Taxonomy" id="1076179"/>
    <lineage>
        <taxon>unclassified sequences</taxon>
        <taxon>metagenomes</taxon>
        <taxon>ecological metagenomes</taxon>
    </lineage>
</organism>
<reference evidence="1" key="1">
    <citation type="submission" date="2019-08" db="EMBL/GenBank/DDBJ databases">
        <authorList>
            <person name="Kucharzyk K."/>
            <person name="Murdoch R.W."/>
            <person name="Higgins S."/>
            <person name="Loffler F."/>
        </authorList>
    </citation>
    <scope>NUCLEOTIDE SEQUENCE</scope>
</reference>
<dbReference type="Gene3D" id="3.60.21.10">
    <property type="match status" value="1"/>
</dbReference>
<name>A0A645CLE2_9ZZZZ</name>
<dbReference type="EMBL" id="VSSQ01028181">
    <property type="protein sequence ID" value="MPM77791.1"/>
    <property type="molecule type" value="Genomic_DNA"/>
</dbReference>